<dbReference type="EMBL" id="AP027041">
    <property type="protein sequence ID" value="BDU17507.1"/>
    <property type="molecule type" value="Genomic_DNA"/>
</dbReference>
<dbReference type="InterPro" id="IPR043519">
    <property type="entry name" value="NT_sf"/>
</dbReference>
<evidence type="ECO:0000313" key="3">
    <source>
        <dbReference type="Proteomes" id="UP001317822"/>
    </source>
</evidence>
<dbReference type="Pfam" id="PF18765">
    <property type="entry name" value="Polbeta"/>
    <property type="match status" value="1"/>
</dbReference>
<dbReference type="Gene3D" id="3.30.460.10">
    <property type="entry name" value="Beta Polymerase, domain 2"/>
    <property type="match status" value="1"/>
</dbReference>
<name>A0ABN6UMA5_9GAMM</name>
<sequence>MDIDHLAALVREWASRKPNVSRAHLFGSRVRGEERGDNHPDGPSDLDIALEVDNVPEDPHGAYVAWMFDTEGWEDELTTLTGVKVDLRQYRGPSTPIVHQGIERSSILVYERRPS</sequence>
<reference evidence="2 3" key="1">
    <citation type="journal article" date="2023" name="Int. J. Syst. Evol. Microbiol.">
        <title>Physiological and genomic analyses of cobalamin (vitamin B12)-auxotrophy of Lysobacter auxotrophicus sp. nov., a methionine-auxotrophic chitinolytic bacterium isolated from chitin-treated soil.</title>
        <authorList>
            <person name="Saito A."/>
            <person name="Dohra H."/>
            <person name="Hamada M."/>
            <person name="Moriuchi R."/>
            <person name="Kotsuchibashi Y."/>
            <person name="Mori K."/>
        </authorList>
    </citation>
    <scope>NUCLEOTIDE SEQUENCE [LARGE SCALE GENOMIC DNA]</scope>
    <source>
        <strain evidence="2 3">5-21a</strain>
    </source>
</reference>
<dbReference type="InterPro" id="IPR041633">
    <property type="entry name" value="Polbeta"/>
</dbReference>
<organism evidence="2 3">
    <name type="scientific">Lysobacter auxotrophicus</name>
    <dbReference type="NCBI Taxonomy" id="2992573"/>
    <lineage>
        <taxon>Bacteria</taxon>
        <taxon>Pseudomonadati</taxon>
        <taxon>Pseudomonadota</taxon>
        <taxon>Gammaproteobacteria</taxon>
        <taxon>Lysobacterales</taxon>
        <taxon>Lysobacteraceae</taxon>
        <taxon>Lysobacter</taxon>
    </lineage>
</organism>
<protein>
    <submittedName>
        <fullName evidence="2">Nucleotidyltransferase domain-containing protein</fullName>
    </submittedName>
</protein>
<keyword evidence="3" id="KW-1185">Reference proteome</keyword>
<accession>A0ABN6UMA5</accession>
<feature type="domain" description="Polymerase beta nucleotidyltransferase" evidence="1">
    <location>
        <begin position="12"/>
        <end position="113"/>
    </location>
</feature>
<evidence type="ECO:0000313" key="2">
    <source>
        <dbReference type="EMBL" id="BDU17507.1"/>
    </source>
</evidence>
<dbReference type="SUPFAM" id="SSF81301">
    <property type="entry name" value="Nucleotidyltransferase"/>
    <property type="match status" value="1"/>
</dbReference>
<dbReference type="Proteomes" id="UP001317822">
    <property type="component" value="Chromosome"/>
</dbReference>
<gene>
    <name evidence="2" type="ORF">LA521A_27080</name>
</gene>
<proteinExistence type="predicted"/>
<evidence type="ECO:0000259" key="1">
    <source>
        <dbReference type="Pfam" id="PF18765"/>
    </source>
</evidence>
<dbReference type="RefSeq" id="WP_281779434.1">
    <property type="nucleotide sequence ID" value="NZ_AP027041.1"/>
</dbReference>
<dbReference type="CDD" id="cd05403">
    <property type="entry name" value="NT_KNTase_like"/>
    <property type="match status" value="1"/>
</dbReference>